<dbReference type="EMBL" id="KQ992671">
    <property type="protein sequence ID" value="KZV49890.1"/>
    <property type="molecule type" value="Genomic_DNA"/>
</dbReference>
<name>A0A2Z7CS22_9LAMI</name>
<dbReference type="InterPro" id="IPR016162">
    <property type="entry name" value="Ald_DH_N"/>
</dbReference>
<keyword evidence="3" id="KW-1185">Reference proteome</keyword>
<dbReference type="PANTHER" id="PTHR11699">
    <property type="entry name" value="ALDEHYDE DEHYDROGENASE-RELATED"/>
    <property type="match status" value="1"/>
</dbReference>
<dbReference type="Gene3D" id="3.40.605.10">
    <property type="entry name" value="Aldehyde Dehydrogenase, Chain A, domain 1"/>
    <property type="match status" value="1"/>
</dbReference>
<evidence type="ECO:0000313" key="3">
    <source>
        <dbReference type="Proteomes" id="UP000250235"/>
    </source>
</evidence>
<dbReference type="OrthoDB" id="310895at2759"/>
<sequence>MTVQSNQFSEKIPEIKFTKLFINGEFVDSLSGKRFESVDPRTEEVITHIAEGDKEDIDLAVKAAREAFDLGPWPRLPGRVS</sequence>
<dbReference type="AlphaFoldDB" id="A0A2Z7CS22"/>
<dbReference type="GO" id="GO:0016491">
    <property type="term" value="F:oxidoreductase activity"/>
    <property type="evidence" value="ECO:0007669"/>
    <property type="project" value="InterPro"/>
</dbReference>
<dbReference type="InterPro" id="IPR016161">
    <property type="entry name" value="Ald_DH/histidinol_DH"/>
</dbReference>
<feature type="domain" description="Aldehyde dehydrogenase" evidence="1">
    <location>
        <begin position="26"/>
        <end position="77"/>
    </location>
</feature>
<organism evidence="2 3">
    <name type="scientific">Dorcoceras hygrometricum</name>
    <dbReference type="NCBI Taxonomy" id="472368"/>
    <lineage>
        <taxon>Eukaryota</taxon>
        <taxon>Viridiplantae</taxon>
        <taxon>Streptophyta</taxon>
        <taxon>Embryophyta</taxon>
        <taxon>Tracheophyta</taxon>
        <taxon>Spermatophyta</taxon>
        <taxon>Magnoliopsida</taxon>
        <taxon>eudicotyledons</taxon>
        <taxon>Gunneridae</taxon>
        <taxon>Pentapetalae</taxon>
        <taxon>asterids</taxon>
        <taxon>lamiids</taxon>
        <taxon>Lamiales</taxon>
        <taxon>Gesneriaceae</taxon>
        <taxon>Didymocarpoideae</taxon>
        <taxon>Trichosporeae</taxon>
        <taxon>Loxocarpinae</taxon>
        <taxon>Dorcoceras</taxon>
    </lineage>
</organism>
<dbReference type="Proteomes" id="UP000250235">
    <property type="component" value="Unassembled WGS sequence"/>
</dbReference>
<evidence type="ECO:0000259" key="1">
    <source>
        <dbReference type="Pfam" id="PF00171"/>
    </source>
</evidence>
<dbReference type="SUPFAM" id="SSF53720">
    <property type="entry name" value="ALDH-like"/>
    <property type="match status" value="1"/>
</dbReference>
<reference evidence="2 3" key="1">
    <citation type="journal article" date="2015" name="Proc. Natl. Acad. Sci. U.S.A.">
        <title>The resurrection genome of Boea hygrometrica: A blueprint for survival of dehydration.</title>
        <authorList>
            <person name="Xiao L."/>
            <person name="Yang G."/>
            <person name="Zhang L."/>
            <person name="Yang X."/>
            <person name="Zhao S."/>
            <person name="Ji Z."/>
            <person name="Zhou Q."/>
            <person name="Hu M."/>
            <person name="Wang Y."/>
            <person name="Chen M."/>
            <person name="Xu Y."/>
            <person name="Jin H."/>
            <person name="Xiao X."/>
            <person name="Hu G."/>
            <person name="Bao F."/>
            <person name="Hu Y."/>
            <person name="Wan P."/>
            <person name="Li L."/>
            <person name="Deng X."/>
            <person name="Kuang T."/>
            <person name="Xiang C."/>
            <person name="Zhu J.K."/>
            <person name="Oliver M.J."/>
            <person name="He Y."/>
        </authorList>
    </citation>
    <scope>NUCLEOTIDE SEQUENCE [LARGE SCALE GENOMIC DNA]</scope>
    <source>
        <strain evidence="3">cv. XS01</strain>
    </source>
</reference>
<proteinExistence type="predicted"/>
<dbReference type="InterPro" id="IPR015590">
    <property type="entry name" value="Aldehyde_DH_dom"/>
</dbReference>
<accession>A0A2Z7CS22</accession>
<dbReference type="Pfam" id="PF00171">
    <property type="entry name" value="Aldedh"/>
    <property type="match status" value="1"/>
</dbReference>
<evidence type="ECO:0000313" key="2">
    <source>
        <dbReference type="EMBL" id="KZV49890.1"/>
    </source>
</evidence>
<protein>
    <recommendedName>
        <fullName evidence="1">Aldehyde dehydrogenase domain-containing protein</fullName>
    </recommendedName>
</protein>
<gene>
    <name evidence="2" type="ORF">F511_41848</name>
</gene>